<proteinExistence type="predicted"/>
<reference evidence="1 2" key="1">
    <citation type="journal article" date="2021" name="Hortic Res">
        <title>High-quality reference genome and annotation aids understanding of berry development for evergreen blueberry (Vaccinium darrowii).</title>
        <authorList>
            <person name="Yu J."/>
            <person name="Hulse-Kemp A.M."/>
            <person name="Babiker E."/>
            <person name="Staton M."/>
        </authorList>
    </citation>
    <scope>NUCLEOTIDE SEQUENCE [LARGE SCALE GENOMIC DNA]</scope>
    <source>
        <strain evidence="2">cv. NJ 8807/NJ 8810</strain>
        <tissue evidence="1">Young leaf</tissue>
    </source>
</reference>
<gene>
    <name evidence="1" type="ORF">Vadar_013040</name>
</gene>
<dbReference type="EMBL" id="CM037157">
    <property type="protein sequence ID" value="KAH7849104.1"/>
    <property type="molecule type" value="Genomic_DNA"/>
</dbReference>
<protein>
    <submittedName>
        <fullName evidence="1">Uncharacterized protein</fullName>
    </submittedName>
</protein>
<sequence length="453" mass="50190">MKFTKGERERENTRLCRADDDDPDAVWGVSMEPRITTLSDRKQIQLRKPIYVMLILTPKGSIFLHLTAEDASGIHIWDLRMPKFPILELPGHPHWARHNIMVKEDMNTHFLAECRNRLSGQLWLASLPSINDLSSESLVESPTRQIDPLLNSYSDYEDSVYGVACSSREPWMFASLSYDGRVRAGLSYIMEKTGYGGRRMDKTSSSEEVSVHHEPRRPAGVQTPARKTSTPLDRRDVGSATADDLSSALRGSGTVDDDGWATLMQLSEKQLMWRTKIIYAFHAAQKLAETSVESTKVFRCLGNCSFTFNSSDACYFAKIAGCKIVVLATPPTQDGSTCKEVLYSAKRAGITHILKAGGAPVVKHTFWILNVVVTISAMACGTATCPKSAGTDSAVNLWLASLPSSNDLSLESLVESPTRRIDPLLNSYSDYEDTVYADCDNLRLSPSSLNVYT</sequence>
<comment type="caution">
    <text evidence="1">The sequence shown here is derived from an EMBL/GenBank/DDBJ whole genome shotgun (WGS) entry which is preliminary data.</text>
</comment>
<organism evidence="1 2">
    <name type="scientific">Vaccinium darrowii</name>
    <dbReference type="NCBI Taxonomy" id="229202"/>
    <lineage>
        <taxon>Eukaryota</taxon>
        <taxon>Viridiplantae</taxon>
        <taxon>Streptophyta</taxon>
        <taxon>Embryophyta</taxon>
        <taxon>Tracheophyta</taxon>
        <taxon>Spermatophyta</taxon>
        <taxon>Magnoliopsida</taxon>
        <taxon>eudicotyledons</taxon>
        <taxon>Gunneridae</taxon>
        <taxon>Pentapetalae</taxon>
        <taxon>asterids</taxon>
        <taxon>Ericales</taxon>
        <taxon>Ericaceae</taxon>
        <taxon>Vaccinioideae</taxon>
        <taxon>Vaccinieae</taxon>
        <taxon>Vaccinium</taxon>
    </lineage>
</organism>
<name>A0ACB7Y7R2_9ERIC</name>
<accession>A0ACB7Y7R2</accession>
<dbReference type="Proteomes" id="UP000828048">
    <property type="component" value="Chromosome 7"/>
</dbReference>
<evidence type="ECO:0000313" key="1">
    <source>
        <dbReference type="EMBL" id="KAH7849104.1"/>
    </source>
</evidence>
<evidence type="ECO:0000313" key="2">
    <source>
        <dbReference type="Proteomes" id="UP000828048"/>
    </source>
</evidence>
<keyword evidence="2" id="KW-1185">Reference proteome</keyword>